<reference evidence="2" key="2">
    <citation type="journal article" date="2023" name="IMA Fungus">
        <title>Comparative genomic study of the Penicillium genus elucidates a diverse pangenome and 15 lateral gene transfer events.</title>
        <authorList>
            <person name="Petersen C."/>
            <person name="Sorensen T."/>
            <person name="Nielsen M.R."/>
            <person name="Sondergaard T.E."/>
            <person name="Sorensen J.L."/>
            <person name="Fitzpatrick D.A."/>
            <person name="Frisvad J.C."/>
            <person name="Nielsen K.L."/>
        </authorList>
    </citation>
    <scope>NUCLEOTIDE SEQUENCE</scope>
    <source>
        <strain evidence="2">IBT 22155</strain>
    </source>
</reference>
<reference evidence="2" key="1">
    <citation type="submission" date="2022-11" db="EMBL/GenBank/DDBJ databases">
        <authorList>
            <person name="Petersen C."/>
        </authorList>
    </citation>
    <scope>NUCLEOTIDE SEQUENCE</scope>
    <source>
        <strain evidence="2">IBT 22155</strain>
    </source>
</reference>
<dbReference type="EMBL" id="JAPQKL010000008">
    <property type="protein sequence ID" value="KAJ5120578.1"/>
    <property type="molecule type" value="Genomic_DNA"/>
</dbReference>
<dbReference type="RefSeq" id="XP_056517082.1">
    <property type="nucleotide sequence ID" value="XM_056670709.1"/>
</dbReference>
<feature type="domain" description="DUF3074" evidence="1">
    <location>
        <begin position="89"/>
        <end position="297"/>
    </location>
</feature>
<dbReference type="OrthoDB" id="6423603at2759"/>
<protein>
    <recommendedName>
        <fullName evidence="1">DUF3074 domain-containing protein</fullName>
    </recommendedName>
</protein>
<dbReference type="PANTHER" id="PTHR40370">
    <property type="entry name" value="EXPRESSED PROTEIN"/>
    <property type="match status" value="1"/>
</dbReference>
<dbReference type="PANTHER" id="PTHR40370:SF1">
    <property type="entry name" value="DUF3074 DOMAIN-CONTAINING PROTEIN"/>
    <property type="match status" value="1"/>
</dbReference>
<sequence length="327" mass="36186">MPIIRLKPHSIATLPHHPNIPEVPTGSNIQGFVRATLEEARPLLDQLPATLEADSKLRPSPPSKAQVKLSQGWRTLPSREGHFPSKEFWVCRESDHEDSNALDGTASWSEFNDGLRTNHAEHEMEYTPSVTSVHQLLNWTDSELWNPNTSMLVSGTTYKQFNIELNLIVHTFHPTVLIRPRAFISWSMSAAYNNGPYPATRSDADCEEAQPNGFITVQVPFKFYLAKPDAADSQFKDLYAQIMQAVPPGTIFARYASVEHVKLLPPAASSASADEGTRASPRRQIRWTMATTSEAAGGFRSGFKGVGCLGVCLRLLLLMWDCSLGGV</sequence>
<dbReference type="AlphaFoldDB" id="A0A9W9KV01"/>
<dbReference type="Pfam" id="PF11274">
    <property type="entry name" value="DUF3074"/>
    <property type="match status" value="1"/>
</dbReference>
<organism evidence="2 3">
    <name type="scientific">Penicillium bovifimosum</name>
    <dbReference type="NCBI Taxonomy" id="126998"/>
    <lineage>
        <taxon>Eukaryota</taxon>
        <taxon>Fungi</taxon>
        <taxon>Dikarya</taxon>
        <taxon>Ascomycota</taxon>
        <taxon>Pezizomycotina</taxon>
        <taxon>Eurotiomycetes</taxon>
        <taxon>Eurotiomycetidae</taxon>
        <taxon>Eurotiales</taxon>
        <taxon>Aspergillaceae</taxon>
        <taxon>Penicillium</taxon>
    </lineage>
</organism>
<name>A0A9W9KV01_9EURO</name>
<evidence type="ECO:0000259" key="1">
    <source>
        <dbReference type="Pfam" id="PF11274"/>
    </source>
</evidence>
<dbReference type="Proteomes" id="UP001149079">
    <property type="component" value="Unassembled WGS sequence"/>
</dbReference>
<evidence type="ECO:0000313" key="3">
    <source>
        <dbReference type="Proteomes" id="UP001149079"/>
    </source>
</evidence>
<dbReference type="GeneID" id="81409880"/>
<accession>A0A9W9KV01</accession>
<gene>
    <name evidence="2" type="ORF">N7515_009966</name>
</gene>
<evidence type="ECO:0000313" key="2">
    <source>
        <dbReference type="EMBL" id="KAJ5120578.1"/>
    </source>
</evidence>
<proteinExistence type="predicted"/>
<comment type="caution">
    <text evidence="2">The sequence shown here is derived from an EMBL/GenBank/DDBJ whole genome shotgun (WGS) entry which is preliminary data.</text>
</comment>
<dbReference type="InterPro" id="IPR024500">
    <property type="entry name" value="DUF3074"/>
</dbReference>
<keyword evidence="3" id="KW-1185">Reference proteome</keyword>